<evidence type="ECO:0000256" key="5">
    <source>
        <dbReference type="ARBA" id="ARBA00023049"/>
    </source>
</evidence>
<evidence type="ECO:0000313" key="8">
    <source>
        <dbReference type="Proteomes" id="UP000438476"/>
    </source>
</evidence>
<dbReference type="InterPro" id="IPR037518">
    <property type="entry name" value="MPN"/>
</dbReference>
<dbReference type="AlphaFoldDB" id="A0A6I4T9K1"/>
<dbReference type="EMBL" id="WTYT01000005">
    <property type="protein sequence ID" value="MXO66550.1"/>
    <property type="molecule type" value="Genomic_DNA"/>
</dbReference>
<keyword evidence="4" id="KW-0862">Zinc</keyword>
<keyword evidence="3" id="KW-0378">Hydrolase</keyword>
<dbReference type="PANTHER" id="PTHR34858">
    <property type="entry name" value="CYSO-CYSTEINE PEPTIDASE"/>
    <property type="match status" value="1"/>
</dbReference>
<evidence type="ECO:0000256" key="2">
    <source>
        <dbReference type="ARBA" id="ARBA00022723"/>
    </source>
</evidence>
<keyword evidence="5" id="KW-0482">Metalloprotease</keyword>
<dbReference type="GO" id="GO:0008270">
    <property type="term" value="F:zinc ion binding"/>
    <property type="evidence" value="ECO:0007669"/>
    <property type="project" value="TreeGrafter"/>
</dbReference>
<dbReference type="GO" id="GO:0008235">
    <property type="term" value="F:metalloexopeptidase activity"/>
    <property type="evidence" value="ECO:0007669"/>
    <property type="project" value="TreeGrafter"/>
</dbReference>
<dbReference type="InterPro" id="IPR028090">
    <property type="entry name" value="JAB_dom_prok"/>
</dbReference>
<accession>A0A6I4T9K1</accession>
<dbReference type="OrthoDB" id="9802958at2"/>
<comment type="caution">
    <text evidence="7">The sequence shown here is derived from an EMBL/GenBank/DDBJ whole genome shotgun (WGS) entry which is preliminary data.</text>
</comment>
<keyword evidence="1" id="KW-0645">Protease</keyword>
<dbReference type="Gene3D" id="3.40.140.10">
    <property type="entry name" value="Cytidine Deaminase, domain 2"/>
    <property type="match status" value="1"/>
</dbReference>
<keyword evidence="2" id="KW-0479">Metal-binding</keyword>
<sequence>MTRPAYRAILHAAAQAAPHECCGLLLGTRDARGVIVEEARAAANIAADPAAHFELDPQALFDALRAERAGGLCVLGYYHSHPNGRVGPSPRDESDAAGDGKIWAIAAQGDVTFWRSDSAGFTRLFYVIAGV</sequence>
<feature type="domain" description="MPN" evidence="6">
    <location>
        <begin position="1"/>
        <end position="130"/>
    </location>
</feature>
<dbReference type="CDD" id="cd08070">
    <property type="entry name" value="MPN_like"/>
    <property type="match status" value="1"/>
</dbReference>
<evidence type="ECO:0000256" key="3">
    <source>
        <dbReference type="ARBA" id="ARBA00022801"/>
    </source>
</evidence>
<keyword evidence="8" id="KW-1185">Reference proteome</keyword>
<dbReference type="PANTHER" id="PTHR34858:SF1">
    <property type="entry name" value="CYSO-CYSTEINE PEPTIDASE"/>
    <property type="match status" value="1"/>
</dbReference>
<name>A0A6I4T9K1_9SPHN</name>
<gene>
    <name evidence="7" type="ORF">GRI91_12345</name>
</gene>
<organism evidence="7 8">
    <name type="scientific">Altericroceibacterium endophyticum</name>
    <dbReference type="NCBI Taxonomy" id="1808508"/>
    <lineage>
        <taxon>Bacteria</taxon>
        <taxon>Pseudomonadati</taxon>
        <taxon>Pseudomonadota</taxon>
        <taxon>Alphaproteobacteria</taxon>
        <taxon>Sphingomonadales</taxon>
        <taxon>Erythrobacteraceae</taxon>
        <taxon>Altericroceibacterium</taxon>
    </lineage>
</organism>
<dbReference type="PROSITE" id="PS50249">
    <property type="entry name" value="MPN"/>
    <property type="match status" value="1"/>
</dbReference>
<protein>
    <submittedName>
        <fullName evidence="7">Peptidase</fullName>
    </submittedName>
</protein>
<evidence type="ECO:0000256" key="4">
    <source>
        <dbReference type="ARBA" id="ARBA00022833"/>
    </source>
</evidence>
<reference evidence="7 8" key="1">
    <citation type="submission" date="2019-12" db="EMBL/GenBank/DDBJ databases">
        <title>Genomic-based taxomic classification of the family Erythrobacteraceae.</title>
        <authorList>
            <person name="Xu L."/>
        </authorList>
    </citation>
    <scope>NUCLEOTIDE SEQUENCE [LARGE SCALE GENOMIC DNA]</scope>
    <source>
        <strain evidence="7 8">LMG 29518</strain>
    </source>
</reference>
<dbReference type="GO" id="GO:0006508">
    <property type="term" value="P:proteolysis"/>
    <property type="evidence" value="ECO:0007669"/>
    <property type="project" value="UniProtKB-KW"/>
</dbReference>
<dbReference type="Proteomes" id="UP000438476">
    <property type="component" value="Unassembled WGS sequence"/>
</dbReference>
<dbReference type="InterPro" id="IPR051929">
    <property type="entry name" value="VirAsm_ModProt"/>
</dbReference>
<dbReference type="SUPFAM" id="SSF102712">
    <property type="entry name" value="JAB1/MPN domain"/>
    <property type="match status" value="1"/>
</dbReference>
<proteinExistence type="predicted"/>
<evidence type="ECO:0000313" key="7">
    <source>
        <dbReference type="EMBL" id="MXO66550.1"/>
    </source>
</evidence>
<evidence type="ECO:0000259" key="6">
    <source>
        <dbReference type="PROSITE" id="PS50249"/>
    </source>
</evidence>
<dbReference type="Pfam" id="PF14464">
    <property type="entry name" value="Prok-JAB"/>
    <property type="match status" value="1"/>
</dbReference>
<evidence type="ECO:0000256" key="1">
    <source>
        <dbReference type="ARBA" id="ARBA00022670"/>
    </source>
</evidence>